<sequence>MATGINCIYQTDVGKSTQTVLLNGMNFSQNQFLLFYDTTPFASKGHVAVTFPCNEEDPSKPSFQILSGRAPDLFTVPLGYIQNISSVPSMCVFHGQFGFGDPITDLALKYVGEGSIALKGPYSVVVSGLESFIPKEKSFEELQHAQLATNQ</sequence>
<dbReference type="Proteomes" id="UP000058925">
    <property type="component" value="Chromosome"/>
</dbReference>
<reference evidence="2" key="1">
    <citation type="submission" date="2015-10" db="EMBL/GenBank/DDBJ databases">
        <title>Niche specialization of a soil ammonia-oxidizing archaeon, Candidatus Nitrosocosmicus oleophilus.</title>
        <authorList>
            <person name="Jung M.-Y."/>
            <person name="Rhee S.-K."/>
        </authorList>
    </citation>
    <scope>NUCLEOTIDE SEQUENCE [LARGE SCALE GENOMIC DNA]</scope>
    <source>
        <strain evidence="2">MY3</strain>
    </source>
</reference>
<accession>A0A654LX75</accession>
<evidence type="ECO:0000313" key="1">
    <source>
        <dbReference type="EMBL" id="ALI35795.1"/>
    </source>
</evidence>
<dbReference type="EMBL" id="CP012850">
    <property type="protein sequence ID" value="ALI35795.1"/>
    <property type="molecule type" value="Genomic_DNA"/>
</dbReference>
<proteinExistence type="predicted"/>
<protein>
    <submittedName>
        <fullName evidence="1">Uncharacterized protein</fullName>
    </submittedName>
</protein>
<gene>
    <name evidence="1" type="ORF">NMY3_01592</name>
</gene>
<organism evidence="1 2">
    <name type="scientific">Candidatus Nitrosocosmicus oleophilus</name>
    <dbReference type="NCBI Taxonomy" id="1353260"/>
    <lineage>
        <taxon>Archaea</taxon>
        <taxon>Nitrososphaerota</taxon>
        <taxon>Nitrososphaeria</taxon>
        <taxon>Nitrososphaerales</taxon>
        <taxon>Nitrososphaeraceae</taxon>
        <taxon>Candidatus Nitrosocosmicus</taxon>
    </lineage>
</organism>
<name>A0A654LX75_9ARCH</name>
<dbReference type="AlphaFoldDB" id="A0A654LX75"/>
<evidence type="ECO:0000313" key="2">
    <source>
        <dbReference type="Proteomes" id="UP000058925"/>
    </source>
</evidence>
<dbReference type="KEGG" id="taa:NMY3_01592"/>
<keyword evidence="2" id="KW-1185">Reference proteome</keyword>